<evidence type="ECO:0000313" key="2">
    <source>
        <dbReference type="Proteomes" id="UP000838308"/>
    </source>
</evidence>
<name>A0ABM9EYB5_9BACI</name>
<evidence type="ECO:0000313" key="1">
    <source>
        <dbReference type="EMBL" id="CAH2717641.1"/>
    </source>
</evidence>
<dbReference type="RefSeq" id="WP_248737852.1">
    <property type="nucleotide sequence ID" value="NZ_CALBWS010000057.1"/>
</dbReference>
<organism evidence="1 2">
    <name type="scientific">Neobacillus rhizosphaerae</name>
    <dbReference type="NCBI Taxonomy" id="2880965"/>
    <lineage>
        <taxon>Bacteria</taxon>
        <taxon>Bacillati</taxon>
        <taxon>Bacillota</taxon>
        <taxon>Bacilli</taxon>
        <taxon>Bacillales</taxon>
        <taxon>Bacillaceae</taxon>
        <taxon>Neobacillus</taxon>
    </lineage>
</organism>
<dbReference type="InterPro" id="IPR012505">
    <property type="entry name" value="YbbR"/>
</dbReference>
<dbReference type="PANTHER" id="PTHR37804">
    <property type="entry name" value="CDAA REGULATORY PROTEIN CDAR"/>
    <property type="match status" value="1"/>
</dbReference>
<gene>
    <name evidence="1" type="primary">cdaR_2</name>
    <name evidence="1" type="ORF">BACCIP111895_04857</name>
</gene>
<keyword evidence="2" id="KW-1185">Reference proteome</keyword>
<proteinExistence type="predicted"/>
<dbReference type="Gene3D" id="2.170.120.30">
    <property type="match status" value="2"/>
</dbReference>
<sequence>MDKWMDNPWFIKSLALVLAVLLYFSVHTGKKITDVNVPGEQSTATISDIHVNVYYDTDNLVVSGIPNTIDITLKGPITHVQSAKASQNFEVYVDLTNAKIGKQKVKLKVRNLSDKLKATLNPASVTVTVQEKITKEFKVEAEFNSNQIEEGYSAGQPVVEPNKVKITGAKSDIDRISYVKATIEEKNKLKESVTKEARVQVLDKDLNKLNVEVKPETVKVTIPIKSNTKTVPINIVKKGIAPEGITIQSIELDTNEAIIMGQEEVLKTAENVRVEVDISKITENTTLTLPIIVSNGITKVTPQTVKVTVVVNKQDEKTISGIPLKIQGLSDNYQAEINDPANQVINLLINGPSGALNTLKPDDFSAYIDLSSLAEGNHEVNIHVEGPLNVKWKSDKSKAKITISKANV</sequence>
<reference evidence="1" key="1">
    <citation type="submission" date="2022-04" db="EMBL/GenBank/DDBJ databases">
        <authorList>
            <person name="Criscuolo A."/>
        </authorList>
    </citation>
    <scope>NUCLEOTIDE SEQUENCE</scope>
    <source>
        <strain evidence="1">CIP111895</strain>
    </source>
</reference>
<protein>
    <submittedName>
        <fullName evidence="1">CdaA regulatory protein CdaR</fullName>
    </submittedName>
</protein>
<dbReference type="InterPro" id="IPR053154">
    <property type="entry name" value="c-di-AMP_regulator"/>
</dbReference>
<dbReference type="EMBL" id="CALBWS010000057">
    <property type="protein sequence ID" value="CAH2717641.1"/>
    <property type="molecule type" value="Genomic_DNA"/>
</dbReference>
<dbReference type="PANTHER" id="PTHR37804:SF1">
    <property type="entry name" value="CDAA REGULATORY PROTEIN CDAR"/>
    <property type="match status" value="1"/>
</dbReference>
<dbReference type="Gene3D" id="2.170.120.40">
    <property type="entry name" value="YbbR-like domain"/>
    <property type="match status" value="2"/>
</dbReference>
<dbReference type="Proteomes" id="UP000838308">
    <property type="component" value="Unassembled WGS sequence"/>
</dbReference>
<accession>A0ABM9EYB5</accession>
<dbReference type="Pfam" id="PF07949">
    <property type="entry name" value="YbbR"/>
    <property type="match status" value="3"/>
</dbReference>
<comment type="caution">
    <text evidence="1">The sequence shown here is derived from an EMBL/GenBank/DDBJ whole genome shotgun (WGS) entry which is preliminary data.</text>
</comment>